<feature type="domain" description="Major facilitator superfamily (MFS) profile" evidence="6">
    <location>
        <begin position="14"/>
        <end position="380"/>
    </location>
</feature>
<dbReference type="Proteomes" id="UP000295680">
    <property type="component" value="Unassembled WGS sequence"/>
</dbReference>
<dbReference type="PANTHER" id="PTHR23531:SF1">
    <property type="entry name" value="QUINOLENE RESISTANCE PROTEIN NORA"/>
    <property type="match status" value="1"/>
</dbReference>
<keyword evidence="2 5" id="KW-0812">Transmembrane</keyword>
<gene>
    <name evidence="7" type="ORF">EV192_1011082</name>
</gene>
<feature type="transmembrane region" description="Helical" evidence="5">
    <location>
        <begin position="163"/>
        <end position="186"/>
    </location>
</feature>
<dbReference type="InterPro" id="IPR011701">
    <property type="entry name" value="MFS"/>
</dbReference>
<comment type="subcellular location">
    <subcellularLocation>
        <location evidence="1">Cell membrane</location>
        <topology evidence="1">Multi-pass membrane protein</topology>
    </subcellularLocation>
</comment>
<feature type="transmembrane region" description="Helical" evidence="5">
    <location>
        <begin position="138"/>
        <end position="157"/>
    </location>
</feature>
<dbReference type="GO" id="GO:0005886">
    <property type="term" value="C:plasma membrane"/>
    <property type="evidence" value="ECO:0007669"/>
    <property type="project" value="UniProtKB-SubCell"/>
</dbReference>
<dbReference type="GO" id="GO:0022857">
    <property type="term" value="F:transmembrane transporter activity"/>
    <property type="evidence" value="ECO:0007669"/>
    <property type="project" value="InterPro"/>
</dbReference>
<dbReference type="EMBL" id="SLWS01000001">
    <property type="protein sequence ID" value="TCO65293.1"/>
    <property type="molecule type" value="Genomic_DNA"/>
</dbReference>
<keyword evidence="8" id="KW-1185">Reference proteome</keyword>
<feature type="transmembrane region" description="Helical" evidence="5">
    <location>
        <begin position="78"/>
        <end position="96"/>
    </location>
</feature>
<evidence type="ECO:0000259" key="6">
    <source>
        <dbReference type="PROSITE" id="PS50850"/>
    </source>
</evidence>
<evidence type="ECO:0000256" key="1">
    <source>
        <dbReference type="ARBA" id="ARBA00004651"/>
    </source>
</evidence>
<feature type="transmembrane region" description="Helical" evidence="5">
    <location>
        <begin position="15"/>
        <end position="40"/>
    </location>
</feature>
<feature type="transmembrane region" description="Helical" evidence="5">
    <location>
        <begin position="291"/>
        <end position="316"/>
    </location>
</feature>
<dbReference type="PANTHER" id="PTHR23531">
    <property type="entry name" value="QUINOLENE RESISTANCE PROTEIN NORA"/>
    <property type="match status" value="1"/>
</dbReference>
<dbReference type="RefSeq" id="WP_132111609.1">
    <property type="nucleotide sequence ID" value="NZ_SLWS01000001.1"/>
</dbReference>
<accession>A0A4R2JXL2</accession>
<feature type="transmembrane region" description="Helical" evidence="5">
    <location>
        <begin position="354"/>
        <end position="373"/>
    </location>
</feature>
<evidence type="ECO:0000256" key="5">
    <source>
        <dbReference type="SAM" id="Phobius"/>
    </source>
</evidence>
<evidence type="ECO:0000256" key="3">
    <source>
        <dbReference type="ARBA" id="ARBA00022989"/>
    </source>
</evidence>
<dbReference type="OrthoDB" id="5189108at2"/>
<dbReference type="SUPFAM" id="SSF103473">
    <property type="entry name" value="MFS general substrate transporter"/>
    <property type="match status" value="1"/>
</dbReference>
<comment type="caution">
    <text evidence="7">The sequence shown here is derived from an EMBL/GenBank/DDBJ whole genome shotgun (WGS) entry which is preliminary data.</text>
</comment>
<dbReference type="InterPro" id="IPR036259">
    <property type="entry name" value="MFS_trans_sf"/>
</dbReference>
<protein>
    <submittedName>
        <fullName evidence="7">Putative MFS family arabinose efflux permease</fullName>
    </submittedName>
</protein>
<feature type="transmembrane region" description="Helical" evidence="5">
    <location>
        <begin position="236"/>
        <end position="256"/>
    </location>
</feature>
<dbReference type="Pfam" id="PF07690">
    <property type="entry name" value="MFS_1"/>
    <property type="match status" value="2"/>
</dbReference>
<organism evidence="7 8">
    <name type="scientific">Actinocrispum wychmicini</name>
    <dbReference type="NCBI Taxonomy" id="1213861"/>
    <lineage>
        <taxon>Bacteria</taxon>
        <taxon>Bacillati</taxon>
        <taxon>Actinomycetota</taxon>
        <taxon>Actinomycetes</taxon>
        <taxon>Pseudonocardiales</taxon>
        <taxon>Pseudonocardiaceae</taxon>
        <taxon>Actinocrispum</taxon>
    </lineage>
</organism>
<dbReference type="Gene3D" id="1.20.1250.20">
    <property type="entry name" value="MFS general substrate transporter like domains"/>
    <property type="match status" value="1"/>
</dbReference>
<dbReference type="InterPro" id="IPR020846">
    <property type="entry name" value="MFS_dom"/>
</dbReference>
<feature type="transmembrane region" description="Helical" evidence="5">
    <location>
        <begin position="102"/>
        <end position="126"/>
    </location>
</feature>
<dbReference type="PROSITE" id="PS50850">
    <property type="entry name" value="MFS"/>
    <property type="match status" value="1"/>
</dbReference>
<feature type="transmembrane region" description="Helical" evidence="5">
    <location>
        <begin position="46"/>
        <end position="66"/>
    </location>
</feature>
<feature type="transmembrane region" description="Helical" evidence="5">
    <location>
        <begin position="207"/>
        <end position="230"/>
    </location>
</feature>
<proteinExistence type="predicted"/>
<dbReference type="AlphaFoldDB" id="A0A4R2JXL2"/>
<evidence type="ECO:0000313" key="7">
    <source>
        <dbReference type="EMBL" id="TCO65293.1"/>
    </source>
</evidence>
<evidence type="ECO:0000256" key="2">
    <source>
        <dbReference type="ARBA" id="ARBA00022692"/>
    </source>
</evidence>
<evidence type="ECO:0000313" key="8">
    <source>
        <dbReference type="Proteomes" id="UP000295680"/>
    </source>
</evidence>
<evidence type="ECO:0000256" key="4">
    <source>
        <dbReference type="ARBA" id="ARBA00023136"/>
    </source>
</evidence>
<name>A0A4R2JXL2_9PSEU</name>
<keyword evidence="3 5" id="KW-1133">Transmembrane helix</keyword>
<sequence length="384" mass="39001">MTTACARPPILNRALLLRFVSVVASSVSFYLPLAVIPMYAGTSGTATAAGLANGVLLVATVLGELVTPRIVTLVGYRWALGAGLVLLGAPALALLGSMSVPMIFAVGVLRGIGFAITMVAGGALTAALIPDERRGEGLAIVGLVGGVPSLLALPLGVWMAGHWGYGIVFVLTAAFPIVAVVTVLGLPDREKADSEQHGVLGGLRNGALTRPALIFAAAAGAAGVVVTYLPLATQTWVAPIALFVQPAAATVGRWFAGKIGDRHGQVRMLVPSVGLAILGMVLMAATHEPAFVFAGAALFGIGFGVLQNASISLMYARVPAAGYSTVSAIWNAAYDLGMAAGSIGVGVIVTATSFPMAFVLTAAAMVPAAVMSWREGRLLPSPRP</sequence>
<feature type="transmembrane region" description="Helical" evidence="5">
    <location>
        <begin position="268"/>
        <end position="285"/>
    </location>
</feature>
<keyword evidence="4 5" id="KW-0472">Membrane</keyword>
<dbReference type="InterPro" id="IPR052714">
    <property type="entry name" value="MFS_Exporter"/>
</dbReference>
<reference evidence="7 8" key="1">
    <citation type="submission" date="2019-03" db="EMBL/GenBank/DDBJ databases">
        <title>Genomic Encyclopedia of Type Strains, Phase IV (KMG-IV): sequencing the most valuable type-strain genomes for metagenomic binning, comparative biology and taxonomic classification.</title>
        <authorList>
            <person name="Goeker M."/>
        </authorList>
    </citation>
    <scope>NUCLEOTIDE SEQUENCE [LARGE SCALE GENOMIC DNA]</scope>
    <source>
        <strain evidence="7 8">DSM 45934</strain>
    </source>
</reference>